<dbReference type="PANTHER" id="PTHR45879:SF4">
    <property type="entry name" value="CAMP-RESPONSIVE ELEMENT MODULATOR"/>
    <property type="match status" value="1"/>
</dbReference>
<dbReference type="CDD" id="cd14690">
    <property type="entry name" value="bZIP_CREB1"/>
    <property type="match status" value="1"/>
</dbReference>
<evidence type="ECO:0000256" key="4">
    <source>
        <dbReference type="ARBA" id="ARBA00023163"/>
    </source>
</evidence>
<evidence type="ECO:0000313" key="10">
    <source>
        <dbReference type="Proteomes" id="UP001591681"/>
    </source>
</evidence>
<dbReference type="AlphaFoldDB" id="A0ABD1JFP0"/>
<keyword evidence="5" id="KW-0539">Nucleus</keyword>
<feature type="domain" description="BZIP" evidence="8">
    <location>
        <begin position="241"/>
        <end position="292"/>
    </location>
</feature>
<keyword evidence="6" id="KW-0175">Coiled coil</keyword>
<name>A0ABD1JFP0_9TELE</name>
<evidence type="ECO:0000256" key="2">
    <source>
        <dbReference type="ARBA" id="ARBA00023015"/>
    </source>
</evidence>
<dbReference type="InterPro" id="IPR046347">
    <property type="entry name" value="bZIP_sf"/>
</dbReference>
<feature type="compositionally biased region" description="Polar residues" evidence="7">
    <location>
        <begin position="100"/>
        <end position="109"/>
    </location>
</feature>
<dbReference type="PROSITE" id="PS50217">
    <property type="entry name" value="BZIP"/>
    <property type="match status" value="1"/>
</dbReference>
<dbReference type="SMART" id="SM00338">
    <property type="entry name" value="BRLZ"/>
    <property type="match status" value="1"/>
</dbReference>
<comment type="subcellular location">
    <subcellularLocation>
        <location evidence="1">Nucleus</location>
    </subcellularLocation>
</comment>
<dbReference type="InterPro" id="IPR001630">
    <property type="entry name" value="Leuzip_CREB"/>
</dbReference>
<gene>
    <name evidence="9" type="ORF">ACEWY4_019293</name>
</gene>
<evidence type="ECO:0000256" key="3">
    <source>
        <dbReference type="ARBA" id="ARBA00023125"/>
    </source>
</evidence>
<dbReference type="Proteomes" id="UP001591681">
    <property type="component" value="Unassembled WGS sequence"/>
</dbReference>
<feature type="region of interest" description="Disordered" evidence="7">
    <location>
        <begin position="1"/>
        <end position="38"/>
    </location>
</feature>
<dbReference type="PRINTS" id="PR00041">
    <property type="entry name" value="LEUZIPPRCREB"/>
</dbReference>
<dbReference type="FunFam" id="1.20.5.170:FF:000003">
    <property type="entry name" value="cAMP-responsive element modulator isoform X2"/>
    <property type="match status" value="1"/>
</dbReference>
<feature type="compositionally biased region" description="Polar residues" evidence="7">
    <location>
        <begin position="12"/>
        <end position="23"/>
    </location>
</feature>
<evidence type="ECO:0000256" key="1">
    <source>
        <dbReference type="ARBA" id="ARBA00004123"/>
    </source>
</evidence>
<evidence type="ECO:0000259" key="8">
    <source>
        <dbReference type="PROSITE" id="PS50217"/>
    </source>
</evidence>
<keyword evidence="4" id="KW-0804">Transcription</keyword>
<dbReference type="EMBL" id="JBHFQA010000016">
    <property type="protein sequence ID" value="KAL2085973.1"/>
    <property type="molecule type" value="Genomic_DNA"/>
</dbReference>
<organism evidence="9 10">
    <name type="scientific">Coilia grayii</name>
    <name type="common">Gray's grenadier anchovy</name>
    <dbReference type="NCBI Taxonomy" id="363190"/>
    <lineage>
        <taxon>Eukaryota</taxon>
        <taxon>Metazoa</taxon>
        <taxon>Chordata</taxon>
        <taxon>Craniata</taxon>
        <taxon>Vertebrata</taxon>
        <taxon>Euteleostomi</taxon>
        <taxon>Actinopterygii</taxon>
        <taxon>Neopterygii</taxon>
        <taxon>Teleostei</taxon>
        <taxon>Clupei</taxon>
        <taxon>Clupeiformes</taxon>
        <taxon>Clupeoidei</taxon>
        <taxon>Engraulidae</taxon>
        <taxon>Coilinae</taxon>
        <taxon>Coilia</taxon>
    </lineage>
</organism>
<dbReference type="InterPro" id="IPR004827">
    <property type="entry name" value="bZIP"/>
</dbReference>
<evidence type="ECO:0000313" key="9">
    <source>
        <dbReference type="EMBL" id="KAL2085973.1"/>
    </source>
</evidence>
<protein>
    <recommendedName>
        <fullName evidence="8">BZIP domain-containing protein</fullName>
    </recommendedName>
</protein>
<feature type="coiled-coil region" evidence="6">
    <location>
        <begin position="266"/>
        <end position="293"/>
    </location>
</feature>
<keyword evidence="10" id="KW-1185">Reference proteome</keyword>
<evidence type="ECO:0000256" key="7">
    <source>
        <dbReference type="SAM" id="MobiDB-lite"/>
    </source>
</evidence>
<feature type="compositionally biased region" description="Basic and acidic residues" evidence="7">
    <location>
        <begin position="68"/>
        <end position="90"/>
    </location>
</feature>
<dbReference type="PANTHER" id="PTHR45879">
    <property type="entry name" value="CYCLIC AMP RESPONSE ELEMENT-BINDING PROTEIN B"/>
    <property type="match status" value="1"/>
</dbReference>
<evidence type="ECO:0000256" key="6">
    <source>
        <dbReference type="SAM" id="Coils"/>
    </source>
</evidence>
<dbReference type="SUPFAM" id="SSF57959">
    <property type="entry name" value="Leucine zipper domain"/>
    <property type="match status" value="1"/>
</dbReference>
<feature type="region of interest" description="Disordered" evidence="7">
    <location>
        <begin position="59"/>
        <end position="121"/>
    </location>
</feature>
<evidence type="ECO:0000256" key="5">
    <source>
        <dbReference type="ARBA" id="ARBA00023242"/>
    </source>
</evidence>
<keyword evidence="3" id="KW-0238">DNA-binding</keyword>
<keyword evidence="2" id="KW-0805">Transcription regulation</keyword>
<dbReference type="Pfam" id="PF00170">
    <property type="entry name" value="bZIP_1"/>
    <property type="match status" value="1"/>
</dbReference>
<accession>A0ABD1JFP0</accession>
<dbReference type="GO" id="GO:0003677">
    <property type="term" value="F:DNA binding"/>
    <property type="evidence" value="ECO:0007669"/>
    <property type="project" value="UniProtKB-KW"/>
</dbReference>
<dbReference type="GO" id="GO:0005634">
    <property type="term" value="C:nucleus"/>
    <property type="evidence" value="ECO:0007669"/>
    <property type="project" value="UniProtKB-SubCell"/>
</dbReference>
<comment type="caution">
    <text evidence="9">The sequence shown here is derived from an EMBL/GenBank/DDBJ whole genome shotgun (WGS) entry which is preliminary data.</text>
</comment>
<dbReference type="Gene3D" id="1.20.5.170">
    <property type="match status" value="1"/>
</dbReference>
<reference evidence="9 10" key="1">
    <citation type="submission" date="2024-09" db="EMBL/GenBank/DDBJ databases">
        <title>A chromosome-level genome assembly of Gray's grenadier anchovy, Coilia grayii.</title>
        <authorList>
            <person name="Fu Z."/>
        </authorList>
    </citation>
    <scope>NUCLEOTIDE SEQUENCE [LARGE SCALE GENOMIC DNA]</scope>
    <source>
        <strain evidence="9">G4</strain>
        <tissue evidence="9">Muscle</tissue>
    </source>
</reference>
<sequence length="299" mass="32782">MEEASRKKQAGSKGSSLYSQGPACSSKGEGESQAPTMVKLPNGQIVQVQRVIQTVQSTVIQSPKVQKSQHEESEHGRDIQESNKRREYPRRAQHRKMGNLPSNISSVPNTEDKAEASDNSNVPAIPLQTSIFQTSSGQYIAFTQGGAIQITNAAGEGLQTLTMHPSGAPQPGPPIGPYGTQSGDGTQQYYMAGNKMTVQAATGDMSAYQMHPPAPSLPQGVMMSGSPGSMHGHQHHTEEATRKRELRLLKNREAAKECRRRKREYVRCLETRVSALEVQNKKLQEELQYLKDICNVKSN</sequence>
<proteinExistence type="predicted"/>
<dbReference type="PROSITE" id="PS00036">
    <property type="entry name" value="BZIP_BASIC"/>
    <property type="match status" value="1"/>
</dbReference>